<evidence type="ECO:0000256" key="1">
    <source>
        <dbReference type="SAM" id="MobiDB-lite"/>
    </source>
</evidence>
<dbReference type="KEGG" id="lenr:94175342"/>
<feature type="compositionally biased region" description="Basic and acidic residues" evidence="1">
    <location>
        <begin position="87"/>
        <end position="104"/>
    </location>
</feature>
<name>A0A836KU17_LEIEN</name>
<dbReference type="OrthoDB" id="263943at2759"/>
<keyword evidence="3" id="KW-1185">Reference proteome</keyword>
<dbReference type="RefSeq" id="XP_067696145.1">
    <property type="nucleotide sequence ID" value="XM_067839832.1"/>
</dbReference>
<feature type="region of interest" description="Disordered" evidence="1">
    <location>
        <begin position="87"/>
        <end position="138"/>
    </location>
</feature>
<comment type="caution">
    <text evidence="2">The sequence shown here is derived from an EMBL/GenBank/DDBJ whole genome shotgun (WGS) entry which is preliminary data.</text>
</comment>
<dbReference type="EMBL" id="JAFHKP010000002">
    <property type="protein sequence ID" value="KAG5487189.1"/>
    <property type="molecule type" value="Genomic_DNA"/>
</dbReference>
<protein>
    <submittedName>
        <fullName evidence="2">Uncharacterized protein</fullName>
    </submittedName>
</protein>
<proteinExistence type="predicted"/>
<dbReference type="GeneID" id="94175342"/>
<dbReference type="AlphaFoldDB" id="A0A836KU17"/>
<organism evidence="2 3">
    <name type="scientific">Leishmania enriettii</name>
    <dbReference type="NCBI Taxonomy" id="5663"/>
    <lineage>
        <taxon>Eukaryota</taxon>
        <taxon>Discoba</taxon>
        <taxon>Euglenozoa</taxon>
        <taxon>Kinetoplastea</taxon>
        <taxon>Metakinetoplastina</taxon>
        <taxon>Trypanosomatida</taxon>
        <taxon>Trypanosomatidae</taxon>
        <taxon>Leishmaniinae</taxon>
        <taxon>Leishmania</taxon>
    </lineage>
</organism>
<dbReference type="Proteomes" id="UP000674179">
    <property type="component" value="Chromosome 2"/>
</dbReference>
<sequence length="165" mass="18122">MRTTTRGQTRHASSAHGRVALLTAAAFAAFTAEAVRPQARSLVHSVRCDAYLRRTATAVATLPCASSPCCTSMALLFTDAKKSYARGTEEEQRARQEASAKEWRSFLNQPVDPDGGNAPTARSVEDRLPTKKQLNEELPTAMELEKALRDGTIDAYTMRPDEHEE</sequence>
<evidence type="ECO:0000313" key="2">
    <source>
        <dbReference type="EMBL" id="KAG5487189.1"/>
    </source>
</evidence>
<accession>A0A836KU17</accession>
<reference evidence="2 3" key="1">
    <citation type="submission" date="2021-02" db="EMBL/GenBank/DDBJ databases">
        <title>Leishmania (Mundinia) enrietti genome sequencing and assembly.</title>
        <authorList>
            <person name="Almutairi H."/>
            <person name="Gatherer D."/>
        </authorList>
    </citation>
    <scope>NUCLEOTIDE SEQUENCE [LARGE SCALE GENOMIC DNA]</scope>
    <source>
        <strain evidence="2">CUR178</strain>
    </source>
</reference>
<evidence type="ECO:0000313" key="3">
    <source>
        <dbReference type="Proteomes" id="UP000674179"/>
    </source>
</evidence>
<feature type="compositionally biased region" description="Basic and acidic residues" evidence="1">
    <location>
        <begin position="123"/>
        <end position="135"/>
    </location>
</feature>
<gene>
    <name evidence="2" type="ORF">CUR178_08202</name>
</gene>